<keyword evidence="2" id="KW-1003">Cell membrane</keyword>
<evidence type="ECO:0000256" key="2">
    <source>
        <dbReference type="ARBA" id="ARBA00022475"/>
    </source>
</evidence>
<keyword evidence="3 6" id="KW-0812">Transmembrane</keyword>
<feature type="transmembrane region" description="Helical" evidence="6">
    <location>
        <begin position="12"/>
        <end position="31"/>
    </location>
</feature>
<evidence type="ECO:0000256" key="3">
    <source>
        <dbReference type="ARBA" id="ARBA00022692"/>
    </source>
</evidence>
<dbReference type="EMBL" id="LUTY01002594">
    <property type="protein sequence ID" value="OAD19972.1"/>
    <property type="molecule type" value="Genomic_DNA"/>
</dbReference>
<protein>
    <recommendedName>
        <fullName evidence="9">Cytochrome C oxidase subunit IV</fullName>
    </recommendedName>
</protein>
<dbReference type="InterPro" id="IPR005171">
    <property type="entry name" value="Cyt_c_oxidase_su4_prok"/>
</dbReference>
<evidence type="ECO:0000256" key="4">
    <source>
        <dbReference type="ARBA" id="ARBA00022989"/>
    </source>
</evidence>
<comment type="caution">
    <text evidence="7">The sequence shown here is derived from an EMBL/GenBank/DDBJ whole genome shotgun (WGS) entry which is preliminary data.</text>
</comment>
<dbReference type="Pfam" id="PF03626">
    <property type="entry name" value="COX4_pro"/>
    <property type="match status" value="1"/>
</dbReference>
<keyword evidence="5 6" id="KW-0472">Membrane</keyword>
<dbReference type="GO" id="GO:0005886">
    <property type="term" value="C:plasma membrane"/>
    <property type="evidence" value="ECO:0007669"/>
    <property type="project" value="UniProtKB-SubCell"/>
</dbReference>
<reference evidence="7 8" key="1">
    <citation type="submission" date="2016-05" db="EMBL/GenBank/DDBJ databases">
        <title>Single-cell genome of chain-forming Candidatus Thiomargarita nelsonii and comparison to other large sulfur-oxidizing bacteria.</title>
        <authorList>
            <person name="Winkel M."/>
            <person name="Salman V."/>
            <person name="Woyke T."/>
            <person name="Schulz-Vogt H."/>
            <person name="Richter M."/>
            <person name="Flood B."/>
            <person name="Bailey J."/>
            <person name="Amann R."/>
            <person name="Mussmann M."/>
        </authorList>
    </citation>
    <scope>NUCLEOTIDE SEQUENCE [LARGE SCALE GENOMIC DNA]</scope>
    <source>
        <strain evidence="7 8">THI036</strain>
    </source>
</reference>
<evidence type="ECO:0000256" key="6">
    <source>
        <dbReference type="SAM" id="Phobius"/>
    </source>
</evidence>
<evidence type="ECO:0000313" key="7">
    <source>
        <dbReference type="EMBL" id="OAD19972.1"/>
    </source>
</evidence>
<proteinExistence type="predicted"/>
<sequence>MSEYTEYTEYIVRPCTLVWLILILLTVFAFVVGELELGGITIIATILLSTLIKGQMVADYFMGLHRVRWRWRIIMYSWLLLVTGLIGFAYSLGLK</sequence>
<accession>A0A0A6NX52</accession>
<feature type="transmembrane region" description="Helical" evidence="6">
    <location>
        <begin position="73"/>
        <end position="92"/>
    </location>
</feature>
<evidence type="ECO:0008006" key="9">
    <source>
        <dbReference type="Google" id="ProtNLM"/>
    </source>
</evidence>
<feature type="transmembrane region" description="Helical" evidence="6">
    <location>
        <begin position="37"/>
        <end position="61"/>
    </location>
</feature>
<evidence type="ECO:0000313" key="8">
    <source>
        <dbReference type="Proteomes" id="UP000076962"/>
    </source>
</evidence>
<keyword evidence="8" id="KW-1185">Reference proteome</keyword>
<evidence type="ECO:0000256" key="5">
    <source>
        <dbReference type="ARBA" id="ARBA00023136"/>
    </source>
</evidence>
<comment type="subcellular location">
    <subcellularLocation>
        <location evidence="1">Cell membrane</location>
        <topology evidence="1">Multi-pass membrane protein</topology>
    </subcellularLocation>
</comment>
<gene>
    <name evidence="7" type="ORF">THIOM_004353</name>
</gene>
<dbReference type="AlphaFoldDB" id="A0A0A6NX52"/>
<name>A0A0A6NX52_9GAMM</name>
<evidence type="ECO:0000256" key="1">
    <source>
        <dbReference type="ARBA" id="ARBA00004651"/>
    </source>
</evidence>
<dbReference type="Proteomes" id="UP000076962">
    <property type="component" value="Unassembled WGS sequence"/>
</dbReference>
<organism evidence="7 8">
    <name type="scientific">Candidatus Thiomargarita nelsonii</name>
    <dbReference type="NCBI Taxonomy" id="1003181"/>
    <lineage>
        <taxon>Bacteria</taxon>
        <taxon>Pseudomonadati</taxon>
        <taxon>Pseudomonadota</taxon>
        <taxon>Gammaproteobacteria</taxon>
        <taxon>Thiotrichales</taxon>
        <taxon>Thiotrichaceae</taxon>
        <taxon>Thiomargarita</taxon>
    </lineage>
</organism>
<keyword evidence="4 6" id="KW-1133">Transmembrane helix</keyword>